<evidence type="ECO:0000256" key="2">
    <source>
        <dbReference type="ARBA" id="ARBA00022475"/>
    </source>
</evidence>
<keyword evidence="4 6" id="KW-1133">Transmembrane helix</keyword>
<name>A0A7T3F8Q1_9MICC</name>
<keyword evidence="5 6" id="KW-0472">Membrane</keyword>
<feature type="transmembrane region" description="Helical" evidence="6">
    <location>
        <begin position="38"/>
        <end position="57"/>
    </location>
</feature>
<evidence type="ECO:0000256" key="1">
    <source>
        <dbReference type="ARBA" id="ARBA00004651"/>
    </source>
</evidence>
<organism evidence="7 8">
    <name type="scientific">Rothia kristinae</name>
    <dbReference type="NCBI Taxonomy" id="37923"/>
    <lineage>
        <taxon>Bacteria</taxon>
        <taxon>Bacillati</taxon>
        <taxon>Actinomycetota</taxon>
        <taxon>Actinomycetes</taxon>
        <taxon>Micrococcales</taxon>
        <taxon>Micrococcaceae</taxon>
        <taxon>Rothia</taxon>
    </lineage>
</organism>
<evidence type="ECO:0000256" key="3">
    <source>
        <dbReference type="ARBA" id="ARBA00022692"/>
    </source>
</evidence>
<evidence type="ECO:0000313" key="8">
    <source>
        <dbReference type="Proteomes" id="UP000594975"/>
    </source>
</evidence>
<evidence type="ECO:0000256" key="5">
    <source>
        <dbReference type="ARBA" id="ARBA00023136"/>
    </source>
</evidence>
<reference evidence="7 8" key="1">
    <citation type="submission" date="2020-12" db="EMBL/GenBank/DDBJ databases">
        <title>FDA dAtabase for Regulatory Grade micrObial Sequences (FDA-ARGOS): Supporting development and validation of Infectious Disease Dx tests.</title>
        <authorList>
            <person name="Sproer C."/>
            <person name="Gronow S."/>
            <person name="Severitt S."/>
            <person name="Schroder I."/>
            <person name="Tallon L."/>
            <person name="Sadzewicz L."/>
            <person name="Zhao X."/>
            <person name="Boylan J."/>
            <person name="Ott S."/>
            <person name="Bowen H."/>
            <person name="Vavikolanu K."/>
            <person name="Mehta A."/>
            <person name="Aluvathingal J."/>
            <person name="Nadendla S."/>
            <person name="Lowell S."/>
            <person name="Myers T."/>
            <person name="Yan Y."/>
            <person name="Sichtig H."/>
        </authorList>
    </citation>
    <scope>NUCLEOTIDE SEQUENCE [LARGE SCALE GENOMIC DNA]</scope>
    <source>
        <strain evidence="7 8">FDAARGOS_864</strain>
    </source>
</reference>
<evidence type="ECO:0000256" key="6">
    <source>
        <dbReference type="SAM" id="Phobius"/>
    </source>
</evidence>
<dbReference type="AlphaFoldDB" id="A0A7T3F8Q1"/>
<gene>
    <name evidence="7" type="ORF">I6G21_08200</name>
</gene>
<dbReference type="KEGG" id="rkr:I6G21_08200"/>
<dbReference type="RefSeq" id="WP_074046523.1">
    <property type="nucleotide sequence ID" value="NZ_CP065738.1"/>
</dbReference>
<protein>
    <submittedName>
        <fullName evidence="7">Cytochrome c oxidase assembly protein</fullName>
    </submittedName>
</protein>
<dbReference type="GeneID" id="61263368"/>
<accession>A0A7T3F8Q1</accession>
<dbReference type="InterPro" id="IPR019108">
    <property type="entry name" value="Caa3_assmbl_CtaG-rel"/>
</dbReference>
<dbReference type="GO" id="GO:0005886">
    <property type="term" value="C:plasma membrane"/>
    <property type="evidence" value="ECO:0007669"/>
    <property type="project" value="UniProtKB-SubCell"/>
</dbReference>
<feature type="transmembrane region" description="Helical" evidence="6">
    <location>
        <begin position="156"/>
        <end position="173"/>
    </location>
</feature>
<evidence type="ECO:0000313" key="7">
    <source>
        <dbReference type="EMBL" id="QPT53249.1"/>
    </source>
</evidence>
<feature type="transmembrane region" description="Helical" evidence="6">
    <location>
        <begin position="77"/>
        <end position="94"/>
    </location>
</feature>
<sequence>MTLGAPFRLALRAVPHRGSFGGLLRTVTAIVYSRPHRIMLHPAFGIPLFLLTYYGLYLSDLGSRLLGTWAGHNGLEIGFLAAGVLFAVPILTVGPGPVHPTHLGRMLDVFAEMALHAFFGVLIMMTPTTVVAAFAAPPRSWGIDPVADQQIAGGLAWSYGEGPATAIVAYLVWRWYRYDSARSASADRDADRSGDPELAAYNRYLAVLAARDGRGDTETTQAGRGSDR</sequence>
<dbReference type="Pfam" id="PF09678">
    <property type="entry name" value="Caa3_CtaG"/>
    <property type="match status" value="1"/>
</dbReference>
<proteinExistence type="predicted"/>
<comment type="subcellular location">
    <subcellularLocation>
        <location evidence="1">Cell membrane</location>
        <topology evidence="1">Multi-pass membrane protein</topology>
    </subcellularLocation>
</comment>
<evidence type="ECO:0000256" key="4">
    <source>
        <dbReference type="ARBA" id="ARBA00022989"/>
    </source>
</evidence>
<dbReference type="EMBL" id="CP065738">
    <property type="protein sequence ID" value="QPT53249.1"/>
    <property type="molecule type" value="Genomic_DNA"/>
</dbReference>
<dbReference type="Proteomes" id="UP000594975">
    <property type="component" value="Chromosome"/>
</dbReference>
<feature type="transmembrane region" description="Helical" evidence="6">
    <location>
        <begin position="115"/>
        <end position="136"/>
    </location>
</feature>
<keyword evidence="2" id="KW-1003">Cell membrane</keyword>
<keyword evidence="3 6" id="KW-0812">Transmembrane</keyword>